<evidence type="ECO:0000313" key="1">
    <source>
        <dbReference type="EMBL" id="MBB4860337.1"/>
    </source>
</evidence>
<dbReference type="Proteomes" id="UP000555448">
    <property type="component" value="Unassembled WGS sequence"/>
</dbReference>
<dbReference type="InterPro" id="IPR035897">
    <property type="entry name" value="Toll_tir_struct_dom_sf"/>
</dbReference>
<organism evidence="1 2">
    <name type="scientific">Novosphingobium chloroacetimidivorans</name>
    <dbReference type="NCBI Taxonomy" id="1428314"/>
    <lineage>
        <taxon>Bacteria</taxon>
        <taxon>Pseudomonadati</taxon>
        <taxon>Pseudomonadota</taxon>
        <taxon>Alphaproteobacteria</taxon>
        <taxon>Sphingomonadales</taxon>
        <taxon>Sphingomonadaceae</taxon>
        <taxon>Novosphingobium</taxon>
    </lineage>
</organism>
<proteinExistence type="predicted"/>
<dbReference type="EMBL" id="JACHLR010000020">
    <property type="protein sequence ID" value="MBB4860337.1"/>
    <property type="molecule type" value="Genomic_DNA"/>
</dbReference>
<protein>
    <recommendedName>
        <fullName evidence="3">TIR domain-containing protein</fullName>
    </recommendedName>
</protein>
<keyword evidence="2" id="KW-1185">Reference proteome</keyword>
<evidence type="ECO:0000313" key="2">
    <source>
        <dbReference type="Proteomes" id="UP000555448"/>
    </source>
</evidence>
<gene>
    <name evidence="1" type="ORF">HNO88_003680</name>
</gene>
<sequence>MPDAPYVFVSHASRDKPRIGHIVDDLIAAGYRLFIDHPEGIGPRFTPDYCADHGIETLWSAAGETNWSARLQCALRECDCVLVIASDALTLPGLAEEDDQRLAAENTHHRVEWKAEIMWGHALQKLVFAKIGSFDSAVLPSYVRLMDAIDVSATLDPAKLANNLAILRSTRIEPAVAAAIRGPRVEQFRSLLDLLPLCVGRREQRRVIAHARRRLAETGTTPPIVLATPDNELPPRFFEALPLADDGSGMAEPVNVRHVELPSSRGDAFQQDFAFSLIEEFLHDSYDVHLGAVADHLRGGTPTIVVSIVTVRSPPTSLPLADWIAFWTRFAADFPRTPVIPVLTVLLGEAAPGWPDYPPRQKLDRSSYKRNKALCEWLTKEAAGAAQTPVFAFPSLLRPIALDHALGWTRDIRSNVLASTERDRLEAAITSTIYPTRAERDDGVNHAVFADRVRAFFQTLGRAA</sequence>
<evidence type="ECO:0008006" key="3">
    <source>
        <dbReference type="Google" id="ProtNLM"/>
    </source>
</evidence>
<comment type="caution">
    <text evidence="1">The sequence shown here is derived from an EMBL/GenBank/DDBJ whole genome shotgun (WGS) entry which is preliminary data.</text>
</comment>
<reference evidence="1 2" key="1">
    <citation type="submission" date="2020-08" db="EMBL/GenBank/DDBJ databases">
        <title>Functional genomics of gut bacteria from endangered species of beetles.</title>
        <authorList>
            <person name="Carlos-Shanley C."/>
        </authorList>
    </citation>
    <scope>NUCLEOTIDE SEQUENCE [LARGE SCALE GENOMIC DNA]</scope>
    <source>
        <strain evidence="1 2">S00245</strain>
    </source>
</reference>
<dbReference type="RefSeq" id="WP_184248944.1">
    <property type="nucleotide sequence ID" value="NZ_JACHLR010000020.1"/>
</dbReference>
<dbReference type="AlphaFoldDB" id="A0A7W7KCJ7"/>
<name>A0A7W7KCJ7_9SPHN</name>
<dbReference type="Gene3D" id="3.40.50.10140">
    <property type="entry name" value="Toll/interleukin-1 receptor homology (TIR) domain"/>
    <property type="match status" value="1"/>
</dbReference>
<accession>A0A7W7KCJ7</accession>